<keyword evidence="5 7" id="KW-1133">Transmembrane helix</keyword>
<evidence type="ECO:0000256" key="6">
    <source>
        <dbReference type="ARBA" id="ARBA00023136"/>
    </source>
</evidence>
<dbReference type="EMBL" id="BSSQ01000035">
    <property type="protein sequence ID" value="GLX71481.1"/>
    <property type="molecule type" value="Genomic_DNA"/>
</dbReference>
<dbReference type="Proteomes" id="UP001157114">
    <property type="component" value="Unassembled WGS sequence"/>
</dbReference>
<feature type="transmembrane region" description="Helical" evidence="7">
    <location>
        <begin position="234"/>
        <end position="254"/>
    </location>
</feature>
<feature type="transmembrane region" description="Helical" evidence="7">
    <location>
        <begin position="156"/>
        <end position="176"/>
    </location>
</feature>
<organism evidence="9 10">
    <name type="scientific">Paenibacillus glycanilyticus</name>
    <dbReference type="NCBI Taxonomy" id="126569"/>
    <lineage>
        <taxon>Bacteria</taxon>
        <taxon>Bacillati</taxon>
        <taxon>Bacillota</taxon>
        <taxon>Bacilli</taxon>
        <taxon>Bacillales</taxon>
        <taxon>Paenibacillaceae</taxon>
        <taxon>Paenibacillus</taxon>
    </lineage>
</organism>
<evidence type="ECO:0000313" key="9">
    <source>
        <dbReference type="EMBL" id="GLX71481.1"/>
    </source>
</evidence>
<evidence type="ECO:0000259" key="8">
    <source>
        <dbReference type="PROSITE" id="PS50928"/>
    </source>
</evidence>
<comment type="subcellular location">
    <subcellularLocation>
        <location evidence="1 7">Cell membrane</location>
        <topology evidence="1 7">Multi-pass membrane protein</topology>
    </subcellularLocation>
</comment>
<sequence>MQGASKLNKRENFWGYLFISPQIIGLLSFVLFPVAMSFYLMFTEWDFTNAPKWTGTDNFNVIFHEENFYYALRNTFYFVLGIVPVTTVISLVMALLTNRAIKGLSIYKAAFFLPMVTSSVAIVLVWYWVFAPDIGLLNNFLDVIGITGPNWLTEAFWARIAIVIMSTWQGMGYYYLIFLAGLKGIPEDYYEAAEIDGAGKLRKFFNITLPLLSPTTFFIIVTMLIGVFNLFQESFILTGGGPAFSTYTLVMYIYDLAFRYFRMGEAAVVSVVLFAIVLLVTFIQFRLSKRWVNYIE</sequence>
<feature type="transmembrane region" description="Helical" evidence="7">
    <location>
        <begin position="266"/>
        <end position="287"/>
    </location>
</feature>
<evidence type="ECO:0000256" key="4">
    <source>
        <dbReference type="ARBA" id="ARBA00022692"/>
    </source>
</evidence>
<dbReference type="PANTHER" id="PTHR30193">
    <property type="entry name" value="ABC TRANSPORTER PERMEASE PROTEIN"/>
    <property type="match status" value="1"/>
</dbReference>
<feature type="transmembrane region" description="Helical" evidence="7">
    <location>
        <begin position="209"/>
        <end position="228"/>
    </location>
</feature>
<name>A0ABQ6GPD1_9BACL</name>
<dbReference type="InterPro" id="IPR035906">
    <property type="entry name" value="MetI-like_sf"/>
</dbReference>
<comment type="caution">
    <text evidence="9">The sequence shown here is derived from an EMBL/GenBank/DDBJ whole genome shotgun (WGS) entry which is preliminary data.</text>
</comment>
<feature type="domain" description="ABC transmembrane type-1" evidence="8">
    <location>
        <begin position="72"/>
        <end position="284"/>
    </location>
</feature>
<keyword evidence="3" id="KW-1003">Cell membrane</keyword>
<gene>
    <name evidence="9" type="ORF">MU1_58310</name>
</gene>
<dbReference type="RefSeq" id="WP_284242295.1">
    <property type="nucleotide sequence ID" value="NZ_BSSQ01000035.1"/>
</dbReference>
<keyword evidence="4 7" id="KW-0812">Transmembrane</keyword>
<dbReference type="InterPro" id="IPR000515">
    <property type="entry name" value="MetI-like"/>
</dbReference>
<evidence type="ECO:0000256" key="3">
    <source>
        <dbReference type="ARBA" id="ARBA00022475"/>
    </source>
</evidence>
<evidence type="ECO:0000313" key="10">
    <source>
        <dbReference type="Proteomes" id="UP001157114"/>
    </source>
</evidence>
<dbReference type="SUPFAM" id="SSF160964">
    <property type="entry name" value="MalF N-terminal region-like"/>
    <property type="match status" value="1"/>
</dbReference>
<evidence type="ECO:0000256" key="2">
    <source>
        <dbReference type="ARBA" id="ARBA00022448"/>
    </source>
</evidence>
<protein>
    <submittedName>
        <fullName evidence="9">Sugar ABC transporter permease</fullName>
    </submittedName>
</protein>
<reference evidence="9 10" key="1">
    <citation type="submission" date="2023-03" db="EMBL/GenBank/DDBJ databases">
        <title>Draft genome sequence of the bacteria which degrade cell wall of Tricholomamatutake.</title>
        <authorList>
            <person name="Konishi Y."/>
            <person name="Fukuta Y."/>
            <person name="Shirasaka N."/>
        </authorList>
    </citation>
    <scope>NUCLEOTIDE SEQUENCE [LARGE SCALE GENOMIC DNA]</scope>
    <source>
        <strain evidence="10">mu1</strain>
    </source>
</reference>
<feature type="transmembrane region" description="Helical" evidence="7">
    <location>
        <begin position="109"/>
        <end position="129"/>
    </location>
</feature>
<evidence type="ECO:0000256" key="5">
    <source>
        <dbReference type="ARBA" id="ARBA00022989"/>
    </source>
</evidence>
<evidence type="ECO:0000256" key="1">
    <source>
        <dbReference type="ARBA" id="ARBA00004651"/>
    </source>
</evidence>
<dbReference type="CDD" id="cd06261">
    <property type="entry name" value="TM_PBP2"/>
    <property type="match status" value="1"/>
</dbReference>
<keyword evidence="6 7" id="KW-0472">Membrane</keyword>
<dbReference type="InterPro" id="IPR051393">
    <property type="entry name" value="ABC_transporter_permease"/>
</dbReference>
<dbReference type="PANTHER" id="PTHR30193:SF37">
    <property type="entry name" value="INNER MEMBRANE ABC TRANSPORTER PERMEASE PROTEIN YCJO"/>
    <property type="match status" value="1"/>
</dbReference>
<keyword evidence="2 7" id="KW-0813">Transport</keyword>
<feature type="transmembrane region" description="Helical" evidence="7">
    <location>
        <begin position="76"/>
        <end position="97"/>
    </location>
</feature>
<dbReference type="Gene3D" id="1.10.3720.10">
    <property type="entry name" value="MetI-like"/>
    <property type="match status" value="1"/>
</dbReference>
<proteinExistence type="inferred from homology"/>
<accession>A0ABQ6GPD1</accession>
<dbReference type="PROSITE" id="PS50928">
    <property type="entry name" value="ABC_TM1"/>
    <property type="match status" value="1"/>
</dbReference>
<dbReference type="SUPFAM" id="SSF161098">
    <property type="entry name" value="MetI-like"/>
    <property type="match status" value="1"/>
</dbReference>
<comment type="similarity">
    <text evidence="7">Belongs to the binding-protein-dependent transport system permease family.</text>
</comment>
<evidence type="ECO:0000256" key="7">
    <source>
        <dbReference type="RuleBase" id="RU363032"/>
    </source>
</evidence>
<feature type="transmembrane region" description="Helical" evidence="7">
    <location>
        <begin position="12"/>
        <end position="42"/>
    </location>
</feature>
<keyword evidence="10" id="KW-1185">Reference proteome</keyword>
<dbReference type="Pfam" id="PF00528">
    <property type="entry name" value="BPD_transp_1"/>
    <property type="match status" value="1"/>
</dbReference>